<dbReference type="RefSeq" id="WP_341419330.1">
    <property type="nucleotide sequence ID" value="NZ_JBBPCC010000027.1"/>
</dbReference>
<keyword evidence="3" id="KW-1185">Reference proteome</keyword>
<feature type="transmembrane region" description="Helical" evidence="1">
    <location>
        <begin position="77"/>
        <end position="94"/>
    </location>
</feature>
<organism evidence="2 3">
    <name type="scientific">Paenibacillus filicis</name>
    <dbReference type="NCBI Taxonomy" id="669464"/>
    <lineage>
        <taxon>Bacteria</taxon>
        <taxon>Bacillati</taxon>
        <taxon>Bacillota</taxon>
        <taxon>Bacilli</taxon>
        <taxon>Bacillales</taxon>
        <taxon>Paenibacillaceae</taxon>
        <taxon>Paenibacillus</taxon>
    </lineage>
</organism>
<dbReference type="EMBL" id="JBBPCC010000027">
    <property type="protein sequence ID" value="MEK8132203.1"/>
    <property type="molecule type" value="Genomic_DNA"/>
</dbReference>
<keyword evidence="1" id="KW-0472">Membrane</keyword>
<evidence type="ECO:0000313" key="2">
    <source>
        <dbReference type="EMBL" id="MEK8132203.1"/>
    </source>
</evidence>
<proteinExistence type="predicted"/>
<accession>A0ABU9DTI8</accession>
<comment type="caution">
    <text evidence="2">The sequence shown here is derived from an EMBL/GenBank/DDBJ whole genome shotgun (WGS) entry which is preliminary data.</text>
</comment>
<gene>
    <name evidence="2" type="ORF">WMW72_30325</name>
</gene>
<keyword evidence="1" id="KW-1133">Transmembrane helix</keyword>
<protein>
    <submittedName>
        <fullName evidence="2">Uncharacterized protein</fullName>
    </submittedName>
</protein>
<reference evidence="2 3" key="1">
    <citation type="submission" date="2024-04" db="EMBL/GenBank/DDBJ databases">
        <title>draft genome sequnece of Paenibacillus filicis.</title>
        <authorList>
            <person name="Kim D.-U."/>
        </authorList>
    </citation>
    <scope>NUCLEOTIDE SEQUENCE [LARGE SCALE GENOMIC DNA]</scope>
    <source>
        <strain evidence="2 3">KACC14197</strain>
    </source>
</reference>
<dbReference type="Proteomes" id="UP001469365">
    <property type="component" value="Unassembled WGS sequence"/>
</dbReference>
<evidence type="ECO:0000256" key="1">
    <source>
        <dbReference type="SAM" id="Phobius"/>
    </source>
</evidence>
<evidence type="ECO:0000313" key="3">
    <source>
        <dbReference type="Proteomes" id="UP001469365"/>
    </source>
</evidence>
<name>A0ABU9DTI8_9BACL</name>
<sequence>MENVQSMMHGPNMHMPNVSPAVSPAMTQPMPAAPINVHASYEEINIYAPKKHHHHHHHMHHMPVAVSPVHTGPRMNVASILVLYILLVIILRSFPRC</sequence>
<keyword evidence="1" id="KW-0812">Transmembrane</keyword>